<evidence type="ECO:0008006" key="5">
    <source>
        <dbReference type="Google" id="ProtNLM"/>
    </source>
</evidence>
<dbReference type="OrthoDB" id="1095452at2"/>
<dbReference type="AlphaFoldDB" id="A0A3G6RQY8"/>
<dbReference type="EMBL" id="CP033924">
    <property type="protein sequence ID" value="AZA85083.1"/>
    <property type="molecule type" value="Genomic_DNA"/>
</dbReference>
<evidence type="ECO:0000313" key="3">
    <source>
        <dbReference type="Proteomes" id="UP000236262"/>
    </source>
</evidence>
<evidence type="ECO:0000313" key="2">
    <source>
        <dbReference type="EMBL" id="PNW15807.1"/>
    </source>
</evidence>
<accession>A0A3G6RQY8</accession>
<dbReference type="EMBL" id="PPEH01000001">
    <property type="protein sequence ID" value="PNW15807.1"/>
    <property type="molecule type" value="Genomic_DNA"/>
</dbReference>
<name>A0A3G6RQY8_CHRLC</name>
<reference evidence="2 3" key="1">
    <citation type="submission" date="2018-01" db="EMBL/GenBank/DDBJ databases">
        <title>Draft genome sequences of Chryseobacterium lactis NCTC11390, Chryseobacterium oncorhynchi 701B-08, and Chryseobacterium viscerum 687B-08.</title>
        <authorList>
            <person name="Jeong J.-J."/>
            <person name="Lee Y.J."/>
            <person name="Park B."/>
            <person name="Choi I.-G."/>
            <person name="Kim K.D."/>
        </authorList>
    </citation>
    <scope>NUCLEOTIDE SEQUENCE [LARGE SCALE GENOMIC DNA]</scope>
    <source>
        <strain evidence="2 3">NCTC11390</strain>
    </source>
</reference>
<organism evidence="2 3">
    <name type="scientific">Chryseobacterium lactis</name>
    <dbReference type="NCBI Taxonomy" id="1241981"/>
    <lineage>
        <taxon>Bacteria</taxon>
        <taxon>Pseudomonadati</taxon>
        <taxon>Bacteroidota</taxon>
        <taxon>Flavobacteriia</taxon>
        <taxon>Flavobacteriales</taxon>
        <taxon>Weeksellaceae</taxon>
        <taxon>Chryseobacterium group</taxon>
        <taxon>Chryseobacterium</taxon>
    </lineage>
</organism>
<reference evidence="1 4" key="2">
    <citation type="submission" date="2018-11" db="EMBL/GenBank/DDBJ databases">
        <title>Proposal to divide the Flavobacteriaceae and reorganize its genera based on Amino Acid Identity values calculated from whole genome sequences.</title>
        <authorList>
            <person name="Nicholson A.C."/>
            <person name="Gulvik C.A."/>
            <person name="Whitney A.M."/>
            <person name="Humrighouse B.W."/>
            <person name="Bell M."/>
            <person name="Holmes B."/>
            <person name="Steigerwalt A.G."/>
            <person name="Villarma A."/>
            <person name="Sheth M."/>
            <person name="Batra D."/>
            <person name="Pryor J."/>
            <person name="Bernardet J.-F."/>
            <person name="Hugo C."/>
            <person name="Kampfer P."/>
            <person name="Newman J."/>
            <person name="McQuiston J.R."/>
        </authorList>
    </citation>
    <scope>NUCLEOTIDE SEQUENCE [LARGE SCALE GENOMIC DNA]</scope>
    <source>
        <strain evidence="1 4">KC_1864</strain>
    </source>
</reference>
<proteinExistence type="predicted"/>
<dbReference type="Proteomes" id="UP000279972">
    <property type="component" value="Chromosome"/>
</dbReference>
<dbReference type="Proteomes" id="UP000236262">
    <property type="component" value="Unassembled WGS sequence"/>
</dbReference>
<dbReference type="KEGG" id="clac:EG342_06430"/>
<gene>
    <name evidence="2" type="ORF">C1637_03035</name>
    <name evidence="1" type="ORF">EG342_06430</name>
</gene>
<keyword evidence="4" id="KW-1185">Reference proteome</keyword>
<protein>
    <recommendedName>
        <fullName evidence="5">TonB C-terminal domain-containing protein</fullName>
    </recommendedName>
</protein>
<sequence length="170" mass="18866">MLNKEFKKKFDAESNTFKKASIKGDFLFFMKKMDSIENSALIGALLKVRNLEDLQSIKLNASKSTFESPYFVESAPNYPGGINTLRQEVADLLYVGGVNSEAKMVKTSVAFVVEKDGSVSNVHAQGDNFTFNRQAEIALYSISEKFVPALAKGDAARFQFKLPLTLTMTE</sequence>
<evidence type="ECO:0000313" key="4">
    <source>
        <dbReference type="Proteomes" id="UP000279972"/>
    </source>
</evidence>
<evidence type="ECO:0000313" key="1">
    <source>
        <dbReference type="EMBL" id="AZA85083.1"/>
    </source>
</evidence>